<dbReference type="InterPro" id="IPR019362">
    <property type="entry name" value="MMADHC"/>
</dbReference>
<feature type="compositionally biased region" description="Polar residues" evidence="1">
    <location>
        <begin position="19"/>
        <end position="37"/>
    </location>
</feature>
<gene>
    <name evidence="2" type="ORF">THASP1DRAFT_26068</name>
</gene>
<evidence type="ECO:0000256" key="1">
    <source>
        <dbReference type="SAM" id="MobiDB-lite"/>
    </source>
</evidence>
<evidence type="ECO:0000313" key="3">
    <source>
        <dbReference type="Proteomes" id="UP000271241"/>
    </source>
</evidence>
<dbReference type="GO" id="GO:0009235">
    <property type="term" value="P:cobalamin metabolic process"/>
    <property type="evidence" value="ECO:0007669"/>
    <property type="project" value="InterPro"/>
</dbReference>
<dbReference type="PANTHER" id="PTHR13192:SF3">
    <property type="entry name" value="COBALAMIN TRAFFICKING PROTEIN CBLD"/>
    <property type="match status" value="1"/>
</dbReference>
<dbReference type="PANTHER" id="PTHR13192">
    <property type="entry name" value="MY011 PROTEIN"/>
    <property type="match status" value="1"/>
</dbReference>
<dbReference type="EMBL" id="KZ993131">
    <property type="protein sequence ID" value="RKP05439.1"/>
    <property type="molecule type" value="Genomic_DNA"/>
</dbReference>
<protein>
    <submittedName>
        <fullName evidence="2">Uncharacterized protein</fullName>
    </submittedName>
</protein>
<sequence length="210" mass="22513">MAAKSSVGLTTPMIDLPLHSTNAGHSDSTVASSTAPDSTGRARTRAASIRPPLLVPPAAYAGATTELEYSVHGTNAMMRAELARVFPFEALSDAKRQTRLDNLKVIITFQRCRNDLVGIGPQVDLEKDERLETARSPRGPAYFPDVEAAEIFLDYDALWTGCCKVLTHPRWGASVYPASLFTDAPAADVQQAADEACGYRSRLGEAGTSS</sequence>
<accession>A0A4V1IVW1</accession>
<organism evidence="2 3">
    <name type="scientific">Thamnocephalis sphaerospora</name>
    <dbReference type="NCBI Taxonomy" id="78915"/>
    <lineage>
        <taxon>Eukaryota</taxon>
        <taxon>Fungi</taxon>
        <taxon>Fungi incertae sedis</taxon>
        <taxon>Zoopagomycota</taxon>
        <taxon>Zoopagomycotina</taxon>
        <taxon>Zoopagomycetes</taxon>
        <taxon>Zoopagales</taxon>
        <taxon>Sigmoideomycetaceae</taxon>
        <taxon>Thamnocephalis</taxon>
    </lineage>
</organism>
<reference evidence="3" key="1">
    <citation type="journal article" date="2018" name="Nat. Microbiol.">
        <title>Leveraging single-cell genomics to expand the fungal tree of life.</title>
        <authorList>
            <person name="Ahrendt S.R."/>
            <person name="Quandt C.A."/>
            <person name="Ciobanu D."/>
            <person name="Clum A."/>
            <person name="Salamov A."/>
            <person name="Andreopoulos B."/>
            <person name="Cheng J.F."/>
            <person name="Woyke T."/>
            <person name="Pelin A."/>
            <person name="Henrissat B."/>
            <person name="Reynolds N.K."/>
            <person name="Benny G.L."/>
            <person name="Smith M.E."/>
            <person name="James T.Y."/>
            <person name="Grigoriev I.V."/>
        </authorList>
    </citation>
    <scope>NUCLEOTIDE SEQUENCE [LARGE SCALE GENOMIC DNA]</scope>
    <source>
        <strain evidence="3">RSA 1356</strain>
    </source>
</reference>
<feature type="region of interest" description="Disordered" evidence="1">
    <location>
        <begin position="18"/>
        <end position="46"/>
    </location>
</feature>
<proteinExistence type="predicted"/>
<evidence type="ECO:0000313" key="2">
    <source>
        <dbReference type="EMBL" id="RKP05439.1"/>
    </source>
</evidence>
<dbReference type="OrthoDB" id="10263782at2759"/>
<dbReference type="AlphaFoldDB" id="A0A4V1IVW1"/>
<keyword evidence="3" id="KW-1185">Reference proteome</keyword>
<dbReference type="Proteomes" id="UP000271241">
    <property type="component" value="Unassembled WGS sequence"/>
</dbReference>
<name>A0A4V1IVW1_9FUNG</name>